<sequence length="303" mass="32271">MRSVLCAALLVACATASISAQNANITDAGFQQYNATLYLYGNQPQTSLWPLLPFNTTVTQVLWWEPAQFVLLFEGSQPMFAKVQADGTIALSDWPLPSDFAFGGVGAVRGSDFYYAAIWGAMVHSLWCDASLQCVQFNSPMPSGVTATVVLDADVLGPGSMVLGTDGGLVLLNFTNTSSSMEFVALVNTTGGTTRSSYISKVHVQEDGTILAASNTNYTTVNTWTTDLVHVVKGNQQVYFYRTPGIIDAVPTAFVPDRVRGGVHLGNIICDNFLSANGTLDRISGAYEGGLPQRNITSGVLSG</sequence>
<organism evidence="2 3">
    <name type="scientific">Bodo saltans</name>
    <name type="common">Flagellated protozoan</name>
    <dbReference type="NCBI Taxonomy" id="75058"/>
    <lineage>
        <taxon>Eukaryota</taxon>
        <taxon>Discoba</taxon>
        <taxon>Euglenozoa</taxon>
        <taxon>Kinetoplastea</taxon>
        <taxon>Metakinetoplastina</taxon>
        <taxon>Eubodonida</taxon>
        <taxon>Bodonidae</taxon>
        <taxon>Bodo</taxon>
    </lineage>
</organism>
<evidence type="ECO:0000313" key="2">
    <source>
        <dbReference type="EMBL" id="CUG86154.1"/>
    </source>
</evidence>
<proteinExistence type="predicted"/>
<gene>
    <name evidence="2" type="ORF">BSAL_06645</name>
</gene>
<protein>
    <recommendedName>
        <fullName evidence="4">Membrane-associated protein</fullName>
    </recommendedName>
</protein>
<keyword evidence="1" id="KW-0732">Signal</keyword>
<feature type="non-terminal residue" evidence="2">
    <location>
        <position position="303"/>
    </location>
</feature>
<keyword evidence="3" id="KW-1185">Reference proteome</keyword>
<evidence type="ECO:0000313" key="3">
    <source>
        <dbReference type="Proteomes" id="UP000051952"/>
    </source>
</evidence>
<evidence type="ECO:0008006" key="4">
    <source>
        <dbReference type="Google" id="ProtNLM"/>
    </source>
</evidence>
<dbReference type="VEuPathDB" id="TriTrypDB:BSAL_06645"/>
<accession>A0A0S4J723</accession>
<dbReference type="Proteomes" id="UP000051952">
    <property type="component" value="Unassembled WGS sequence"/>
</dbReference>
<feature type="signal peptide" evidence="1">
    <location>
        <begin position="1"/>
        <end position="20"/>
    </location>
</feature>
<reference evidence="3" key="1">
    <citation type="submission" date="2015-09" db="EMBL/GenBank/DDBJ databases">
        <authorList>
            <consortium name="Pathogen Informatics"/>
        </authorList>
    </citation>
    <scope>NUCLEOTIDE SEQUENCE [LARGE SCALE GENOMIC DNA]</scope>
    <source>
        <strain evidence="3">Lake Konstanz</strain>
    </source>
</reference>
<dbReference type="AlphaFoldDB" id="A0A0S4J723"/>
<feature type="chain" id="PRO_5006621976" description="Membrane-associated protein" evidence="1">
    <location>
        <begin position="21"/>
        <end position="303"/>
    </location>
</feature>
<name>A0A0S4J723_BODSA</name>
<dbReference type="EMBL" id="CYKH01001248">
    <property type="protein sequence ID" value="CUG86154.1"/>
    <property type="molecule type" value="Genomic_DNA"/>
</dbReference>
<evidence type="ECO:0000256" key="1">
    <source>
        <dbReference type="SAM" id="SignalP"/>
    </source>
</evidence>